<name>A0ABS4I136_9BACL</name>
<keyword evidence="2" id="KW-1185">Reference proteome</keyword>
<evidence type="ECO:0000313" key="2">
    <source>
        <dbReference type="Proteomes" id="UP001519344"/>
    </source>
</evidence>
<organism evidence="1 2">
    <name type="scientific">Paenibacillus aceris</name>
    <dbReference type="NCBI Taxonomy" id="869555"/>
    <lineage>
        <taxon>Bacteria</taxon>
        <taxon>Bacillati</taxon>
        <taxon>Bacillota</taxon>
        <taxon>Bacilli</taxon>
        <taxon>Bacillales</taxon>
        <taxon>Paenibacillaceae</taxon>
        <taxon>Paenibacillus</taxon>
    </lineage>
</organism>
<accession>A0ABS4I136</accession>
<gene>
    <name evidence="1" type="ORF">J2Z65_003850</name>
</gene>
<evidence type="ECO:0000313" key="1">
    <source>
        <dbReference type="EMBL" id="MBP1964627.1"/>
    </source>
</evidence>
<dbReference type="EMBL" id="JAGGKV010000010">
    <property type="protein sequence ID" value="MBP1964627.1"/>
    <property type="molecule type" value="Genomic_DNA"/>
</dbReference>
<sequence>MLIAWIEKKDDLSEGRTWQILILLSGTFGRNTL</sequence>
<protein>
    <submittedName>
        <fullName evidence="1">Uncharacterized protein</fullName>
    </submittedName>
</protein>
<proteinExistence type="predicted"/>
<reference evidence="1 2" key="1">
    <citation type="submission" date="2021-03" db="EMBL/GenBank/DDBJ databases">
        <title>Genomic Encyclopedia of Type Strains, Phase IV (KMG-IV): sequencing the most valuable type-strain genomes for metagenomic binning, comparative biology and taxonomic classification.</title>
        <authorList>
            <person name="Goeker M."/>
        </authorList>
    </citation>
    <scope>NUCLEOTIDE SEQUENCE [LARGE SCALE GENOMIC DNA]</scope>
    <source>
        <strain evidence="1 2">DSM 24950</strain>
    </source>
</reference>
<comment type="caution">
    <text evidence="1">The sequence shown here is derived from an EMBL/GenBank/DDBJ whole genome shotgun (WGS) entry which is preliminary data.</text>
</comment>
<dbReference type="Proteomes" id="UP001519344">
    <property type="component" value="Unassembled WGS sequence"/>
</dbReference>